<dbReference type="EMBL" id="JACETL010000060">
    <property type="protein sequence ID" value="MBA4692942.1"/>
    <property type="molecule type" value="Genomic_DNA"/>
</dbReference>
<evidence type="ECO:0000313" key="2">
    <source>
        <dbReference type="Proteomes" id="UP000551848"/>
    </source>
</evidence>
<organism evidence="1 2">
    <name type="scientific">SAR86 cluster bacterium</name>
    <dbReference type="NCBI Taxonomy" id="2030880"/>
    <lineage>
        <taxon>Bacteria</taxon>
        <taxon>Pseudomonadati</taxon>
        <taxon>Pseudomonadota</taxon>
        <taxon>Gammaproteobacteria</taxon>
        <taxon>SAR86 cluster</taxon>
    </lineage>
</organism>
<comment type="caution">
    <text evidence="1">The sequence shown here is derived from an EMBL/GenBank/DDBJ whole genome shotgun (WGS) entry which is preliminary data.</text>
</comment>
<name>A0A838Y7B0_9GAMM</name>
<dbReference type="AlphaFoldDB" id="A0A838Y7B0"/>
<reference evidence="1 2" key="1">
    <citation type="submission" date="2020-06" db="EMBL/GenBank/DDBJ databases">
        <title>Dysbiosis in marine aquaculture revealed through microbiome analysis: reverse ecology for environmental sustainability.</title>
        <authorList>
            <person name="Haro-Moreno J.M."/>
            <person name="Coutinho F.H."/>
            <person name="Zaragoza-Solas A."/>
            <person name="Picazo A."/>
            <person name="Almagro-Moreno S."/>
            <person name="Lopez-Perez M."/>
        </authorList>
    </citation>
    <scope>NUCLEOTIDE SEQUENCE [LARGE SCALE GENOMIC DNA]</scope>
    <source>
        <strain evidence="1">MCMED-G41</strain>
    </source>
</reference>
<sequence length="58" mass="6588">MKLPINIISAKILLFFSVFWTTSLFSEELSDAESFFSRETPAYPAADSLLGWIDSRNI</sequence>
<proteinExistence type="predicted"/>
<evidence type="ECO:0000313" key="1">
    <source>
        <dbReference type="EMBL" id="MBA4692942.1"/>
    </source>
</evidence>
<protein>
    <submittedName>
        <fullName evidence="1">Uncharacterized protein</fullName>
    </submittedName>
</protein>
<accession>A0A838Y7B0</accession>
<feature type="non-terminal residue" evidence="1">
    <location>
        <position position="58"/>
    </location>
</feature>
<dbReference type="Proteomes" id="UP000551848">
    <property type="component" value="Unassembled WGS sequence"/>
</dbReference>
<gene>
    <name evidence="1" type="ORF">H2072_04265</name>
</gene>